<proteinExistence type="predicted"/>
<evidence type="ECO:0000313" key="8">
    <source>
        <dbReference type="EMBL" id="KAI5070686.1"/>
    </source>
</evidence>
<feature type="domain" description="AN1-type" evidence="7">
    <location>
        <begin position="326"/>
        <end position="372"/>
    </location>
</feature>
<gene>
    <name evidence="8" type="ORF">GOP47_0015029</name>
</gene>
<evidence type="ECO:0000256" key="2">
    <source>
        <dbReference type="ARBA" id="ARBA00022723"/>
    </source>
</evidence>
<dbReference type="InterPro" id="IPR050652">
    <property type="entry name" value="AN1_A20_ZnFinger"/>
</dbReference>
<protein>
    <recommendedName>
        <fullName evidence="10">Zinc finger A20 and AN1 domain-containing stress-associated protein 4</fullName>
    </recommendedName>
</protein>
<dbReference type="PROSITE" id="PS51039">
    <property type="entry name" value="ZF_AN1"/>
    <property type="match status" value="1"/>
</dbReference>
<sequence>TFQVWTVWPPTFPSCFPLFSPLPLGLHRAFAIAGGLITLRALLCATHTTRLALFPQQPPIIRPRPPLSFFKPVAELSLSGSLRNSPVSVPAYAHTPFSSLPGTSFLSICCSRHCFAFQLTISVNLLSWVLPSSLSAECGRLLIEQDPLLSLFVRVYLLVPPMAQESWNCDTAEGSGCQQQEGLVLCPNNCGFFGCAATMNLCSKCYRELTLKKQGSPSELSIITSASATTPVHLSPVGSEKSCAKSPFSLSLPASVEPLKAQIALPSSVMGEISPISTGLVESVSPSSSRSHATAKRPSTTDLAPIAALLLPDSLLSKDLLPAARRQNTNRCLTCKKRMGLLGFKCRCGNIFCASHRYSDKHGCPFDYKSAGREAIAKANPIVKAQKVERI</sequence>
<dbReference type="Gene3D" id="4.10.1110.10">
    <property type="entry name" value="AN1-like Zinc finger"/>
    <property type="match status" value="1"/>
</dbReference>
<dbReference type="InterPro" id="IPR000058">
    <property type="entry name" value="Znf_AN1"/>
</dbReference>
<feature type="non-terminal residue" evidence="8">
    <location>
        <position position="1"/>
    </location>
</feature>
<dbReference type="AlphaFoldDB" id="A0A9D4UMM2"/>
<evidence type="ECO:0000259" key="6">
    <source>
        <dbReference type="PROSITE" id="PS51036"/>
    </source>
</evidence>
<evidence type="ECO:0000256" key="4">
    <source>
        <dbReference type="ARBA" id="ARBA00022833"/>
    </source>
</evidence>
<dbReference type="EMBL" id="JABFUD020000014">
    <property type="protein sequence ID" value="KAI5070686.1"/>
    <property type="molecule type" value="Genomic_DNA"/>
</dbReference>
<organism evidence="8 9">
    <name type="scientific">Adiantum capillus-veneris</name>
    <name type="common">Maidenhair fern</name>
    <dbReference type="NCBI Taxonomy" id="13818"/>
    <lineage>
        <taxon>Eukaryota</taxon>
        <taxon>Viridiplantae</taxon>
        <taxon>Streptophyta</taxon>
        <taxon>Embryophyta</taxon>
        <taxon>Tracheophyta</taxon>
        <taxon>Polypodiopsida</taxon>
        <taxon>Polypodiidae</taxon>
        <taxon>Polypodiales</taxon>
        <taxon>Pteridineae</taxon>
        <taxon>Pteridaceae</taxon>
        <taxon>Vittarioideae</taxon>
        <taxon>Adiantum</taxon>
    </lineage>
</organism>
<evidence type="ECO:0000256" key="1">
    <source>
        <dbReference type="ARBA" id="ARBA00003732"/>
    </source>
</evidence>
<accession>A0A9D4UMM2</accession>
<keyword evidence="4" id="KW-0862">Zinc</keyword>
<dbReference type="SUPFAM" id="SSF118310">
    <property type="entry name" value="AN1-like Zinc finger"/>
    <property type="match status" value="1"/>
</dbReference>
<keyword evidence="2" id="KW-0479">Metal-binding</keyword>
<dbReference type="GO" id="GO:0008270">
    <property type="term" value="F:zinc ion binding"/>
    <property type="evidence" value="ECO:0007669"/>
    <property type="project" value="UniProtKB-KW"/>
</dbReference>
<evidence type="ECO:0000259" key="7">
    <source>
        <dbReference type="PROSITE" id="PS51039"/>
    </source>
</evidence>
<dbReference type="FunFam" id="4.10.1110.10:FF:000001">
    <property type="entry name" value="Zinc finger AN1-type containing 6"/>
    <property type="match status" value="1"/>
</dbReference>
<dbReference type="InterPro" id="IPR002653">
    <property type="entry name" value="Znf_A20"/>
</dbReference>
<dbReference type="SMART" id="SM00154">
    <property type="entry name" value="ZnF_AN1"/>
    <property type="match status" value="1"/>
</dbReference>
<comment type="caution">
    <text evidence="8">The sequence shown here is derived from an EMBL/GenBank/DDBJ whole genome shotgun (WGS) entry which is preliminary data.</text>
</comment>
<dbReference type="Proteomes" id="UP000886520">
    <property type="component" value="Chromosome 14"/>
</dbReference>
<reference evidence="8" key="1">
    <citation type="submission" date="2021-01" db="EMBL/GenBank/DDBJ databases">
        <title>Adiantum capillus-veneris genome.</title>
        <authorList>
            <person name="Fang Y."/>
            <person name="Liao Q."/>
        </authorList>
    </citation>
    <scope>NUCLEOTIDE SEQUENCE</scope>
    <source>
        <strain evidence="8">H3</strain>
        <tissue evidence="8">Leaf</tissue>
    </source>
</reference>
<name>A0A9D4UMM2_ADICA</name>
<dbReference type="Pfam" id="PF01754">
    <property type="entry name" value="zf-A20"/>
    <property type="match status" value="1"/>
</dbReference>
<keyword evidence="3 5" id="KW-0863">Zinc-finger</keyword>
<dbReference type="InterPro" id="IPR035896">
    <property type="entry name" value="AN1-like_Znf"/>
</dbReference>
<dbReference type="Gene3D" id="1.20.5.4770">
    <property type="match status" value="1"/>
</dbReference>
<evidence type="ECO:0008006" key="10">
    <source>
        <dbReference type="Google" id="ProtNLM"/>
    </source>
</evidence>
<dbReference type="SMART" id="SM00259">
    <property type="entry name" value="ZnF_A20"/>
    <property type="match status" value="1"/>
</dbReference>
<dbReference type="OrthoDB" id="428577at2759"/>
<dbReference type="PANTHER" id="PTHR10634">
    <property type="entry name" value="AN1-TYPE ZINC FINGER PROTEIN"/>
    <property type="match status" value="1"/>
</dbReference>
<dbReference type="PROSITE" id="PS51036">
    <property type="entry name" value="ZF_A20"/>
    <property type="match status" value="1"/>
</dbReference>
<dbReference type="SUPFAM" id="SSF57716">
    <property type="entry name" value="Glucocorticoid receptor-like (DNA-binding domain)"/>
    <property type="match status" value="1"/>
</dbReference>
<evidence type="ECO:0000256" key="3">
    <source>
        <dbReference type="ARBA" id="ARBA00022771"/>
    </source>
</evidence>
<keyword evidence="9" id="KW-1185">Reference proteome</keyword>
<dbReference type="PANTHER" id="PTHR10634:SF149">
    <property type="entry name" value="AN1-TYPE DOMAIN-CONTAINING PROTEIN-RELATED"/>
    <property type="match status" value="1"/>
</dbReference>
<dbReference type="GO" id="GO:0003677">
    <property type="term" value="F:DNA binding"/>
    <property type="evidence" value="ECO:0007669"/>
    <property type="project" value="InterPro"/>
</dbReference>
<dbReference type="Pfam" id="PF01428">
    <property type="entry name" value="zf-AN1"/>
    <property type="match status" value="1"/>
</dbReference>
<evidence type="ECO:0000313" key="9">
    <source>
        <dbReference type="Proteomes" id="UP000886520"/>
    </source>
</evidence>
<evidence type="ECO:0000256" key="5">
    <source>
        <dbReference type="PROSITE-ProRule" id="PRU00449"/>
    </source>
</evidence>
<feature type="domain" description="A20-type" evidence="6">
    <location>
        <begin position="180"/>
        <end position="214"/>
    </location>
</feature>
<comment type="function">
    <text evidence="1">May be involved in environmental stress response.</text>
</comment>